<accession>A0ABW3CSC0</accession>
<dbReference type="EMBL" id="JBHTIR010004226">
    <property type="protein sequence ID" value="MFD0856702.1"/>
    <property type="molecule type" value="Genomic_DNA"/>
</dbReference>
<keyword evidence="4" id="KW-1185">Reference proteome</keyword>
<feature type="non-terminal residue" evidence="3">
    <location>
        <position position="104"/>
    </location>
</feature>
<dbReference type="SUPFAM" id="SSF55874">
    <property type="entry name" value="ATPase domain of HSP90 chaperone/DNA topoisomerase II/histidine kinase"/>
    <property type="match status" value="1"/>
</dbReference>
<keyword evidence="3" id="KW-0067">ATP-binding</keyword>
<dbReference type="InterPro" id="IPR003594">
    <property type="entry name" value="HATPase_dom"/>
</dbReference>
<proteinExistence type="predicted"/>
<dbReference type="Proteomes" id="UP001597083">
    <property type="component" value="Unassembled WGS sequence"/>
</dbReference>
<keyword evidence="1" id="KW-0418">Kinase</keyword>
<organism evidence="3 4">
    <name type="scientific">Actinomadura adrarensis</name>
    <dbReference type="NCBI Taxonomy" id="1819600"/>
    <lineage>
        <taxon>Bacteria</taxon>
        <taxon>Bacillati</taxon>
        <taxon>Actinomycetota</taxon>
        <taxon>Actinomycetes</taxon>
        <taxon>Streptosporangiales</taxon>
        <taxon>Thermomonosporaceae</taxon>
        <taxon>Actinomadura</taxon>
    </lineage>
</organism>
<feature type="domain" description="Histidine kinase/HSP90-like ATPase" evidence="2">
    <location>
        <begin position="28"/>
        <end position="97"/>
    </location>
</feature>
<keyword evidence="1" id="KW-0723">Serine/threonine-protein kinase</keyword>
<protein>
    <submittedName>
        <fullName evidence="3">ATP-binding protein</fullName>
    </submittedName>
</protein>
<keyword evidence="1" id="KW-0808">Transferase</keyword>
<sequence>MLAALSVQAEPQAPMYWRRRFPGETDQARVVRAFAGHLLVGLPALDDVLLVLNELVVNAVLHTRSGEDGGHFTVEISQDPRVVLVSVTDEGGPAAPSVRPARIP</sequence>
<dbReference type="InterPro" id="IPR036890">
    <property type="entry name" value="HATPase_C_sf"/>
</dbReference>
<evidence type="ECO:0000256" key="1">
    <source>
        <dbReference type="ARBA" id="ARBA00022527"/>
    </source>
</evidence>
<comment type="caution">
    <text evidence="3">The sequence shown here is derived from an EMBL/GenBank/DDBJ whole genome shotgun (WGS) entry which is preliminary data.</text>
</comment>
<gene>
    <name evidence="3" type="ORF">ACFQ07_31005</name>
</gene>
<keyword evidence="3" id="KW-0547">Nucleotide-binding</keyword>
<dbReference type="InterPro" id="IPR050267">
    <property type="entry name" value="Anti-sigma-factor_SerPK"/>
</dbReference>
<dbReference type="PANTHER" id="PTHR35526">
    <property type="entry name" value="ANTI-SIGMA-F FACTOR RSBW-RELATED"/>
    <property type="match status" value="1"/>
</dbReference>
<name>A0ABW3CSC0_9ACTN</name>
<dbReference type="Gene3D" id="3.30.565.10">
    <property type="entry name" value="Histidine kinase-like ATPase, C-terminal domain"/>
    <property type="match status" value="1"/>
</dbReference>
<reference evidence="4" key="1">
    <citation type="journal article" date="2019" name="Int. J. Syst. Evol. Microbiol.">
        <title>The Global Catalogue of Microorganisms (GCM) 10K type strain sequencing project: providing services to taxonomists for standard genome sequencing and annotation.</title>
        <authorList>
            <consortium name="The Broad Institute Genomics Platform"/>
            <consortium name="The Broad Institute Genome Sequencing Center for Infectious Disease"/>
            <person name="Wu L."/>
            <person name="Ma J."/>
        </authorList>
    </citation>
    <scope>NUCLEOTIDE SEQUENCE [LARGE SCALE GENOMIC DNA]</scope>
    <source>
        <strain evidence="4">JCM 31696</strain>
    </source>
</reference>
<dbReference type="GO" id="GO:0005524">
    <property type="term" value="F:ATP binding"/>
    <property type="evidence" value="ECO:0007669"/>
    <property type="project" value="UniProtKB-KW"/>
</dbReference>
<evidence type="ECO:0000313" key="4">
    <source>
        <dbReference type="Proteomes" id="UP001597083"/>
    </source>
</evidence>
<evidence type="ECO:0000313" key="3">
    <source>
        <dbReference type="EMBL" id="MFD0856702.1"/>
    </source>
</evidence>
<dbReference type="PANTHER" id="PTHR35526:SF3">
    <property type="entry name" value="ANTI-SIGMA-F FACTOR RSBW"/>
    <property type="match status" value="1"/>
</dbReference>
<dbReference type="Pfam" id="PF13581">
    <property type="entry name" value="HATPase_c_2"/>
    <property type="match status" value="1"/>
</dbReference>
<evidence type="ECO:0000259" key="2">
    <source>
        <dbReference type="Pfam" id="PF13581"/>
    </source>
</evidence>